<sequence length="422" mass="49230">MNTITQTSIYTNYNTGNFLGSLNELSEVLSAIPYDNLVDTLNKEQSESGGRWGYSNEAMFRALLTYHFYNYHCFQDFVDELQRNGDLRECIGFHPHIISIWKDGTREIKVQLAPSSSTFSKFKKRLHNKFDDIDRIFNECVAELYDRLKDFGEVLAGDGKIIESCANEKTDKTKPDGRSEADAEWTVKEYYDKKRNLIDRESFFGFRVHILCDATYELPVSFSVTPANVGEQSILKDMIREMPESISCAGRHLIADRGYDDSEIRELLKNRDIKPIIPTRHLWQGDNTRQYQNTDLVYNEDGEVFYVNNKCEKILLKAVGYDKQTDSQRYTFHPKDYHKSDGLNNKVFRVKCDEYPRIFPPVAQTTYKFERLYAKRTAVERINSRIDSMYRFENHKIRGENSMRLNLSLALIIMLTKKVTDP</sequence>
<dbReference type="EMBL" id="CP142433">
    <property type="protein sequence ID" value="XBC46348.1"/>
    <property type="molecule type" value="Genomic_DNA"/>
</dbReference>
<gene>
    <name evidence="3" type="ORF">VUQ08_01680</name>
</gene>
<dbReference type="GO" id="GO:0004803">
    <property type="term" value="F:transposase activity"/>
    <property type="evidence" value="ECO:0007669"/>
    <property type="project" value="InterPro"/>
</dbReference>
<dbReference type="AlphaFoldDB" id="A0AB74TPY5"/>
<dbReference type="GO" id="GO:0006313">
    <property type="term" value="P:DNA transposition"/>
    <property type="evidence" value="ECO:0007669"/>
    <property type="project" value="InterPro"/>
</dbReference>
<dbReference type="PANTHER" id="PTHR35604:SF2">
    <property type="entry name" value="TRANSPOSASE INSH FOR INSERTION SEQUENCE ELEMENT IS5A-RELATED"/>
    <property type="match status" value="1"/>
</dbReference>
<dbReference type="Pfam" id="PF05598">
    <property type="entry name" value="DUF772"/>
    <property type="match status" value="1"/>
</dbReference>
<feature type="domain" description="Transposase InsH N-terminal" evidence="2">
    <location>
        <begin position="23"/>
        <end position="94"/>
    </location>
</feature>
<reference evidence="3" key="1">
    <citation type="submission" date="2023-12" db="EMBL/GenBank/DDBJ databases">
        <title>Dolosigranulum savutii sp. nov. isolated from human upper respiratory samples collected in Botswana.</title>
        <authorList>
            <person name="Kelly M.S."/>
        </authorList>
    </citation>
    <scope>NUCLEOTIDE SEQUENCE</scope>
    <source>
        <strain evidence="3">MSK433</strain>
    </source>
</reference>
<proteinExistence type="predicted"/>
<evidence type="ECO:0000259" key="1">
    <source>
        <dbReference type="Pfam" id="PF01609"/>
    </source>
</evidence>
<protein>
    <submittedName>
        <fullName evidence="3">Transposase</fullName>
    </submittedName>
</protein>
<dbReference type="Pfam" id="PF01609">
    <property type="entry name" value="DDE_Tnp_1"/>
    <property type="match status" value="1"/>
</dbReference>
<dbReference type="RefSeq" id="WP_347300653.1">
    <property type="nucleotide sequence ID" value="NZ_CP142433.1"/>
</dbReference>
<feature type="domain" description="Transposase IS4-like" evidence="1">
    <location>
        <begin position="168"/>
        <end position="414"/>
    </location>
</feature>
<dbReference type="InterPro" id="IPR008490">
    <property type="entry name" value="Transposase_InsH_N"/>
</dbReference>
<dbReference type="InterPro" id="IPR002559">
    <property type="entry name" value="Transposase_11"/>
</dbReference>
<evidence type="ECO:0000313" key="3">
    <source>
        <dbReference type="EMBL" id="XBC46348.1"/>
    </source>
</evidence>
<dbReference type="GO" id="GO:0003677">
    <property type="term" value="F:DNA binding"/>
    <property type="evidence" value="ECO:0007669"/>
    <property type="project" value="InterPro"/>
</dbReference>
<name>A0AB74TPY5_9LACT</name>
<evidence type="ECO:0000259" key="2">
    <source>
        <dbReference type="Pfam" id="PF05598"/>
    </source>
</evidence>
<accession>A0AB74TPY5</accession>
<organism evidence="3">
    <name type="scientific">Dolosigranulum savutiense</name>
    <dbReference type="NCBI Taxonomy" id="3110288"/>
    <lineage>
        <taxon>Bacteria</taxon>
        <taxon>Bacillati</taxon>
        <taxon>Bacillota</taxon>
        <taxon>Bacilli</taxon>
        <taxon>Lactobacillales</taxon>
        <taxon>Carnobacteriaceae</taxon>
        <taxon>Dolosigranulum</taxon>
    </lineage>
</organism>
<dbReference type="PANTHER" id="PTHR35604">
    <property type="entry name" value="TRANSPOSASE INSH FOR INSERTION SEQUENCE ELEMENT IS5A-RELATED"/>
    <property type="match status" value="1"/>
</dbReference>